<reference evidence="2" key="1">
    <citation type="journal article" date="2009" name="Nature">
        <title>Genome sequence and analysis of the Irish potato famine pathogen Phytophthora infestans.</title>
        <authorList>
            <consortium name="The Broad Institute Genome Sequencing Platform"/>
            <person name="Haas B.J."/>
            <person name="Kamoun S."/>
            <person name="Zody M.C."/>
            <person name="Jiang R.H."/>
            <person name="Handsaker R.E."/>
            <person name="Cano L.M."/>
            <person name="Grabherr M."/>
            <person name="Kodira C.D."/>
            <person name="Raffaele S."/>
            <person name="Torto-Alalibo T."/>
            <person name="Bozkurt T.O."/>
            <person name="Ah-Fong A.M."/>
            <person name="Alvarado L."/>
            <person name="Anderson V.L."/>
            <person name="Armstrong M.R."/>
            <person name="Avrova A."/>
            <person name="Baxter L."/>
            <person name="Beynon J."/>
            <person name="Boevink P.C."/>
            <person name="Bollmann S.R."/>
            <person name="Bos J.I."/>
            <person name="Bulone V."/>
            <person name="Cai G."/>
            <person name="Cakir C."/>
            <person name="Carrington J.C."/>
            <person name="Chawner M."/>
            <person name="Conti L."/>
            <person name="Costanzo S."/>
            <person name="Ewan R."/>
            <person name="Fahlgren N."/>
            <person name="Fischbach M.A."/>
            <person name="Fugelstad J."/>
            <person name="Gilroy E.M."/>
            <person name="Gnerre S."/>
            <person name="Green P.J."/>
            <person name="Grenville-Briggs L.J."/>
            <person name="Griffith J."/>
            <person name="Grunwald N.J."/>
            <person name="Horn K."/>
            <person name="Horner N.R."/>
            <person name="Hu C.H."/>
            <person name="Huitema E."/>
            <person name="Jeong D.H."/>
            <person name="Jones A.M."/>
            <person name="Jones J.D."/>
            <person name="Jones R.W."/>
            <person name="Karlsson E.K."/>
            <person name="Kunjeti S.G."/>
            <person name="Lamour K."/>
            <person name="Liu Z."/>
            <person name="Ma L."/>
            <person name="Maclean D."/>
            <person name="Chibucos M.C."/>
            <person name="McDonald H."/>
            <person name="McWalters J."/>
            <person name="Meijer H.J."/>
            <person name="Morgan W."/>
            <person name="Morris P.F."/>
            <person name="Munro C.A."/>
            <person name="O'Neill K."/>
            <person name="Ospina-Giraldo M."/>
            <person name="Pinzon A."/>
            <person name="Pritchard L."/>
            <person name="Ramsahoye B."/>
            <person name="Ren Q."/>
            <person name="Restrepo S."/>
            <person name="Roy S."/>
            <person name="Sadanandom A."/>
            <person name="Savidor A."/>
            <person name="Schornack S."/>
            <person name="Schwartz D.C."/>
            <person name="Schumann U.D."/>
            <person name="Schwessinger B."/>
            <person name="Seyer L."/>
            <person name="Sharpe T."/>
            <person name="Silvar C."/>
            <person name="Song J."/>
            <person name="Studholme D.J."/>
            <person name="Sykes S."/>
            <person name="Thines M."/>
            <person name="van de Vondervoort P.J."/>
            <person name="Phuntumart V."/>
            <person name="Wawra S."/>
            <person name="Weide R."/>
            <person name="Win J."/>
            <person name="Young C."/>
            <person name="Zhou S."/>
            <person name="Fry W."/>
            <person name="Meyers B.C."/>
            <person name="van West P."/>
            <person name="Ristaino J."/>
            <person name="Govers F."/>
            <person name="Birch P.R."/>
            <person name="Whisson S.C."/>
            <person name="Judelson H.S."/>
            <person name="Nusbaum C."/>
        </authorList>
    </citation>
    <scope>NUCLEOTIDE SEQUENCE [LARGE SCALE GENOMIC DNA]</scope>
    <source>
        <strain evidence="2">T30-4</strain>
    </source>
</reference>
<dbReference type="GeneID" id="9477164"/>
<name>D0NZ17_PHYIT</name>
<evidence type="ECO:0000313" key="2">
    <source>
        <dbReference type="Proteomes" id="UP000006643"/>
    </source>
</evidence>
<dbReference type="RefSeq" id="XP_002997354.1">
    <property type="nucleotide sequence ID" value="XM_002997308.1"/>
</dbReference>
<keyword evidence="2" id="KW-1185">Reference proteome</keyword>
<evidence type="ECO:0008006" key="3">
    <source>
        <dbReference type="Google" id="ProtNLM"/>
    </source>
</evidence>
<gene>
    <name evidence="1" type="ORF">PITG_18705</name>
</gene>
<protein>
    <recommendedName>
        <fullName evidence="3">Reverse transcriptase</fullName>
    </recommendedName>
</protein>
<dbReference type="AlphaFoldDB" id="D0NZ17"/>
<dbReference type="VEuPathDB" id="FungiDB:PITG_18705"/>
<dbReference type="OMA" id="WARSESH"/>
<proteinExistence type="predicted"/>
<dbReference type="OrthoDB" id="127598at2759"/>
<evidence type="ECO:0000313" key="1">
    <source>
        <dbReference type="EMBL" id="EEY68804.1"/>
    </source>
</evidence>
<dbReference type="Proteomes" id="UP000006643">
    <property type="component" value="Unassembled WGS sequence"/>
</dbReference>
<dbReference type="InParanoid" id="D0NZ17"/>
<dbReference type="HOGENOM" id="CLU_150343_0_0_1"/>
<accession>D0NZ17</accession>
<dbReference type="KEGG" id="pif:PITG_18705"/>
<sequence>MEIVKRFGELSGLQVQPSKSKAIFLNTAVKKVDIYGIPVVPMGETVRYLGYQVGTGPLTEVNWATRIRAVQRRLATAAQLSQSVETRVLLLNVIMLPSVLFTAAVFEMPRWADRQLRSIQKQFLWHHSTGHEPSRHKSGWHQSP</sequence>
<organism evidence="1 2">
    <name type="scientific">Phytophthora infestans (strain T30-4)</name>
    <name type="common">Potato late blight agent</name>
    <dbReference type="NCBI Taxonomy" id="403677"/>
    <lineage>
        <taxon>Eukaryota</taxon>
        <taxon>Sar</taxon>
        <taxon>Stramenopiles</taxon>
        <taxon>Oomycota</taxon>
        <taxon>Peronosporomycetes</taxon>
        <taxon>Peronosporales</taxon>
        <taxon>Peronosporaceae</taxon>
        <taxon>Phytophthora</taxon>
    </lineage>
</organism>
<dbReference type="EMBL" id="DS028193">
    <property type="protein sequence ID" value="EEY68804.1"/>
    <property type="molecule type" value="Genomic_DNA"/>
</dbReference>